<dbReference type="InterPro" id="IPR036236">
    <property type="entry name" value="Znf_C2H2_sf"/>
</dbReference>
<dbReference type="InterPro" id="IPR013087">
    <property type="entry name" value="Znf_C2H2_type"/>
</dbReference>
<accession>A0ABM0XU23</accession>
<dbReference type="PROSITE" id="PS00028">
    <property type="entry name" value="ZINC_FINGER_C2H2_1"/>
    <property type="match status" value="1"/>
</dbReference>
<dbReference type="PROSITE" id="PS50157">
    <property type="entry name" value="ZINC_FINGER_C2H2_2"/>
    <property type="match status" value="1"/>
</dbReference>
<evidence type="ECO:0000313" key="5">
    <source>
        <dbReference type="RefSeq" id="XP_010491042.1"/>
    </source>
</evidence>
<dbReference type="RefSeq" id="XP_010491042.1">
    <property type="nucleotide sequence ID" value="XM_010492740.1"/>
</dbReference>
<evidence type="ECO:0000256" key="1">
    <source>
        <dbReference type="PROSITE-ProRule" id="PRU00042"/>
    </source>
</evidence>
<dbReference type="GeneID" id="104768707"/>
<keyword evidence="4" id="KW-1185">Reference proteome</keyword>
<evidence type="ECO:0000313" key="4">
    <source>
        <dbReference type="Proteomes" id="UP000694864"/>
    </source>
</evidence>
<feature type="region of interest" description="Disordered" evidence="2">
    <location>
        <begin position="10"/>
        <end position="31"/>
    </location>
</feature>
<keyword evidence="1" id="KW-0863">Zinc-finger</keyword>
<dbReference type="PANTHER" id="PTHR45730">
    <property type="entry name" value="ZINC FINGER PROTEIN JAGGED"/>
    <property type="match status" value="1"/>
</dbReference>
<keyword evidence="1" id="KW-0862">Zinc</keyword>
<name>A0ABM0XU23_CAMSA</name>
<evidence type="ECO:0000256" key="2">
    <source>
        <dbReference type="SAM" id="MobiDB-lite"/>
    </source>
</evidence>
<dbReference type="PANTHER" id="PTHR45730:SF122">
    <property type="entry name" value="C2H2 AND C2HC ZINC FINGERS SUPERFAMILY PROTEIN"/>
    <property type="match status" value="1"/>
</dbReference>
<dbReference type="SUPFAM" id="SSF57667">
    <property type="entry name" value="beta-beta-alpha zinc fingers"/>
    <property type="match status" value="1"/>
</dbReference>
<reference evidence="4" key="1">
    <citation type="journal article" date="2014" name="Nat. Commun.">
        <title>The emerging biofuel crop Camelina sativa retains a highly undifferentiated hexaploid genome structure.</title>
        <authorList>
            <person name="Kagale S."/>
            <person name="Koh C."/>
            <person name="Nixon J."/>
            <person name="Bollina V."/>
            <person name="Clarke W.E."/>
            <person name="Tuteja R."/>
            <person name="Spillane C."/>
            <person name="Robinson S.J."/>
            <person name="Links M.G."/>
            <person name="Clarke C."/>
            <person name="Higgins E.E."/>
            <person name="Huebert T."/>
            <person name="Sharpe A.G."/>
            <person name="Parkin I.A."/>
        </authorList>
    </citation>
    <scope>NUCLEOTIDE SEQUENCE [LARGE SCALE GENOMIC DNA]</scope>
    <source>
        <strain evidence="4">cv. DH55</strain>
    </source>
</reference>
<organism evidence="4 5">
    <name type="scientific">Camelina sativa</name>
    <name type="common">False flax</name>
    <name type="synonym">Myagrum sativum</name>
    <dbReference type="NCBI Taxonomy" id="90675"/>
    <lineage>
        <taxon>Eukaryota</taxon>
        <taxon>Viridiplantae</taxon>
        <taxon>Streptophyta</taxon>
        <taxon>Embryophyta</taxon>
        <taxon>Tracheophyta</taxon>
        <taxon>Spermatophyta</taxon>
        <taxon>Magnoliopsida</taxon>
        <taxon>eudicotyledons</taxon>
        <taxon>Gunneridae</taxon>
        <taxon>Pentapetalae</taxon>
        <taxon>rosids</taxon>
        <taxon>malvids</taxon>
        <taxon>Brassicales</taxon>
        <taxon>Brassicaceae</taxon>
        <taxon>Camelineae</taxon>
        <taxon>Camelina</taxon>
    </lineage>
</organism>
<evidence type="ECO:0000259" key="3">
    <source>
        <dbReference type="PROSITE" id="PS50157"/>
    </source>
</evidence>
<protein>
    <submittedName>
        <fullName evidence="5">Zinc finger protein 3-like</fullName>
    </submittedName>
</protein>
<feature type="compositionally biased region" description="Low complexity" evidence="2">
    <location>
        <begin position="10"/>
        <end position="24"/>
    </location>
</feature>
<proteinExistence type="predicted"/>
<dbReference type="Pfam" id="PF13912">
    <property type="entry name" value="zf-C2H2_6"/>
    <property type="match status" value="1"/>
</dbReference>
<keyword evidence="1" id="KW-0479">Metal-binding</keyword>
<dbReference type="Gene3D" id="3.30.160.60">
    <property type="entry name" value="Classic Zinc Finger"/>
    <property type="match status" value="1"/>
</dbReference>
<gene>
    <name evidence="5" type="primary">LOC104768707</name>
</gene>
<reference evidence="5" key="2">
    <citation type="submission" date="2025-08" db="UniProtKB">
        <authorList>
            <consortium name="RefSeq"/>
        </authorList>
    </citation>
    <scope>IDENTIFICATION</scope>
    <source>
        <tissue evidence="5">Leaf</tissue>
    </source>
</reference>
<dbReference type="InterPro" id="IPR045320">
    <property type="entry name" value="JAGGED/SL1-like"/>
</dbReference>
<sequence length="213" mass="23985">MDPIDYEILSLDSSDVSDSSNDSSATEPLESPKYQCKYCPKRFVKTQALGGHQNAHRKERELIRKQNQAFQTQLEEPDLDIYVYSNSRSHSFPYQYALPPEFEEPRYKNDRSHNLTMMCDQYMGSSSSSFAGLRSDPSQETSQGRIFTEIPPQPQSQPQLPQPLLFPLSPLCLDLCLGVGNSQPQHEEPNGVTNEIIAETENVGSPLSLSLKL</sequence>
<feature type="domain" description="C2H2-type" evidence="3">
    <location>
        <begin position="34"/>
        <end position="61"/>
    </location>
</feature>
<dbReference type="Proteomes" id="UP000694864">
    <property type="component" value="Chromosome 20"/>
</dbReference>